<proteinExistence type="predicted"/>
<protein>
    <submittedName>
        <fullName evidence="4">TPR repeat-containing protein</fullName>
    </submittedName>
</protein>
<dbReference type="PANTHER" id="PTHR16193:SF0">
    <property type="entry name" value="TETRATRICOPEPTIDE REPEAT PROTEIN 27"/>
    <property type="match status" value="1"/>
</dbReference>
<keyword evidence="1" id="KW-0677">Repeat</keyword>
<keyword evidence="5" id="KW-1185">Reference proteome</keyword>
<accession>A0A8T9BST8</accession>
<dbReference type="Proteomes" id="UP000469558">
    <property type="component" value="Unassembled WGS sequence"/>
</dbReference>
<dbReference type="InterPro" id="IPR044244">
    <property type="entry name" value="TTC27/Emw1"/>
</dbReference>
<dbReference type="OrthoDB" id="1936594at2759"/>
<evidence type="ECO:0000313" key="5">
    <source>
        <dbReference type="Proteomes" id="UP000469558"/>
    </source>
</evidence>
<comment type="caution">
    <text evidence="4">The sequence shown here is derived from an EMBL/GenBank/DDBJ whole genome shotgun (WGS) entry which is preliminary data.</text>
</comment>
<sequence>MSPNAIIPVGSSLDTLLSNLDSLKGISELADVVAAYLDGDYRSILRNPTSQTLFSKLSENVSLSRDQQDAAFQNADFGSEKNAVLVLMTGLAAFNTFLQANVTGPPLDLSGIFATGKEVREKCFKSLEVDGVSVYQHIPHVELFCLARLVFTVFFPRLVQAELWDCKWMRLRINAYHQRMLSGVNLGRMIDSTLLQEVIEKDLKGLESEIFDAESEFGTEARVQFLLEKAQIHIMQGLDIKAKEDVRMAKQASGFSYALSGALGKRTKFQQSDISQLVVFAKSKESGEDLLRELKNTSLSSEDEPQKGPTALDLNDDTLLESIKYTSDKIENSALPPELSDMQPDQQPQLKPRDQIILLTEATIKDTYSPHDKLNSEEILPFATRVLGDAPSNWQIYTQALLVRSRIESHRSRTQERSVLQLQAIVDQIVADTLEAPPSNGVPEITVTQFLPRAKASESAPVPERLRYIYQLNSPTRWEIETELAFAWSTAGSLLSALEIFKRLQLWPEVALCHHSVGQEDKARQVIRRQLFFSSKGPSMDVYDIDADAVAAEAWDGDMRPTP</sequence>
<keyword evidence="2" id="KW-0802">TPR repeat</keyword>
<dbReference type="AlphaFoldDB" id="A0A8T9BST8"/>
<name>A0A8T9BST8_9HELO</name>
<reference evidence="4 5" key="1">
    <citation type="submission" date="2018-05" db="EMBL/GenBank/DDBJ databases">
        <title>Genome sequencing and assembly of the regulated plant pathogen Lachnellula willkommii and related sister species for the development of diagnostic species identification markers.</title>
        <authorList>
            <person name="Giroux E."/>
            <person name="Bilodeau G."/>
        </authorList>
    </citation>
    <scope>NUCLEOTIDE SEQUENCE [LARGE SCALE GENOMIC DNA]</scope>
    <source>
        <strain evidence="4 5">CBS 268.59</strain>
    </source>
</reference>
<gene>
    <name evidence="4" type="ORF">LSUE1_G010328</name>
</gene>
<evidence type="ECO:0000256" key="1">
    <source>
        <dbReference type="ARBA" id="ARBA00022737"/>
    </source>
</evidence>
<feature type="non-terminal residue" evidence="4">
    <location>
        <position position="563"/>
    </location>
</feature>
<evidence type="ECO:0000256" key="3">
    <source>
        <dbReference type="SAM" id="MobiDB-lite"/>
    </source>
</evidence>
<evidence type="ECO:0000256" key="2">
    <source>
        <dbReference type="ARBA" id="ARBA00022803"/>
    </source>
</evidence>
<dbReference type="EMBL" id="QGMK01002310">
    <property type="protein sequence ID" value="TVY59577.1"/>
    <property type="molecule type" value="Genomic_DNA"/>
</dbReference>
<feature type="region of interest" description="Disordered" evidence="3">
    <location>
        <begin position="331"/>
        <end position="350"/>
    </location>
</feature>
<dbReference type="PANTHER" id="PTHR16193">
    <property type="entry name" value="TETRATRICOPEPTIDE REPEAT PROTEIN 27"/>
    <property type="match status" value="1"/>
</dbReference>
<organism evidence="4 5">
    <name type="scientific">Lachnellula suecica</name>
    <dbReference type="NCBI Taxonomy" id="602035"/>
    <lineage>
        <taxon>Eukaryota</taxon>
        <taxon>Fungi</taxon>
        <taxon>Dikarya</taxon>
        <taxon>Ascomycota</taxon>
        <taxon>Pezizomycotina</taxon>
        <taxon>Leotiomycetes</taxon>
        <taxon>Helotiales</taxon>
        <taxon>Lachnaceae</taxon>
        <taxon>Lachnellula</taxon>
    </lineage>
</organism>
<evidence type="ECO:0000313" key="4">
    <source>
        <dbReference type="EMBL" id="TVY59577.1"/>
    </source>
</evidence>